<evidence type="ECO:0000313" key="2">
    <source>
        <dbReference type="EMBL" id="CAA7020488.1"/>
    </source>
</evidence>
<evidence type="ECO:0000313" key="3">
    <source>
        <dbReference type="Proteomes" id="UP000467841"/>
    </source>
</evidence>
<feature type="compositionally biased region" description="Basic residues" evidence="1">
    <location>
        <begin position="143"/>
        <end position="154"/>
    </location>
</feature>
<dbReference type="AlphaFoldDB" id="A0A6D2I529"/>
<proteinExistence type="predicted"/>
<dbReference type="Proteomes" id="UP000467841">
    <property type="component" value="Unassembled WGS sequence"/>
</dbReference>
<comment type="caution">
    <text evidence="2">The sequence shown here is derived from an EMBL/GenBank/DDBJ whole genome shotgun (WGS) entry which is preliminary data.</text>
</comment>
<feature type="region of interest" description="Disordered" evidence="1">
    <location>
        <begin position="37"/>
        <end position="183"/>
    </location>
</feature>
<organism evidence="2 3">
    <name type="scientific">Microthlaspi erraticum</name>
    <dbReference type="NCBI Taxonomy" id="1685480"/>
    <lineage>
        <taxon>Eukaryota</taxon>
        <taxon>Viridiplantae</taxon>
        <taxon>Streptophyta</taxon>
        <taxon>Embryophyta</taxon>
        <taxon>Tracheophyta</taxon>
        <taxon>Spermatophyta</taxon>
        <taxon>Magnoliopsida</taxon>
        <taxon>eudicotyledons</taxon>
        <taxon>Gunneridae</taxon>
        <taxon>Pentapetalae</taxon>
        <taxon>rosids</taxon>
        <taxon>malvids</taxon>
        <taxon>Brassicales</taxon>
        <taxon>Brassicaceae</taxon>
        <taxon>Coluteocarpeae</taxon>
        <taxon>Microthlaspi</taxon>
    </lineage>
</organism>
<dbReference type="EMBL" id="CACVBM020000554">
    <property type="protein sequence ID" value="CAA7020488.1"/>
    <property type="molecule type" value="Genomic_DNA"/>
</dbReference>
<name>A0A6D2I529_9BRAS</name>
<feature type="compositionally biased region" description="Basic and acidic residues" evidence="1">
    <location>
        <begin position="155"/>
        <end position="165"/>
    </location>
</feature>
<gene>
    <name evidence="2" type="ORF">MERR_LOCUS7723</name>
</gene>
<reference evidence="2" key="1">
    <citation type="submission" date="2020-01" db="EMBL/GenBank/DDBJ databases">
        <authorList>
            <person name="Mishra B."/>
        </authorList>
    </citation>
    <scope>NUCLEOTIDE SEQUENCE [LARGE SCALE GENOMIC DNA]</scope>
</reference>
<feature type="compositionally biased region" description="Basic and acidic residues" evidence="1">
    <location>
        <begin position="44"/>
        <end position="66"/>
    </location>
</feature>
<protein>
    <submittedName>
        <fullName evidence="2">Uncharacterized protein</fullName>
    </submittedName>
</protein>
<accession>A0A6D2I529</accession>
<evidence type="ECO:0000256" key="1">
    <source>
        <dbReference type="SAM" id="MobiDB-lite"/>
    </source>
</evidence>
<feature type="compositionally biased region" description="Basic residues" evidence="1">
    <location>
        <begin position="113"/>
        <end position="127"/>
    </location>
</feature>
<keyword evidence="3" id="KW-1185">Reference proteome</keyword>
<sequence>MDFIKTSSLRALSELTFQRNWNGLIWMSRKGVMTKRVKTGPDGSIEHRANRAHRPIEERTYRDRPSHIIASRQVHGRAHVPTREATSRGRPRLATTSRARPRARGSNASRPRNSVRGRSIRPTRKARPTSGRRIIGQISSVRPRGRTRKSRPRSFRLDSRPRPDSRPIVPTDRPNAAVDPKPVLKPVSHVFTARLNPKPPLKT</sequence>